<keyword evidence="1" id="KW-0472">Membrane</keyword>
<dbReference type="RefSeq" id="WP_163887270.1">
    <property type="nucleotide sequence ID" value="NZ_BLLB01000002.1"/>
</dbReference>
<reference evidence="2 3" key="1">
    <citation type="journal article" date="2019" name="Emerg. Microbes Infect.">
        <title>Comprehensive subspecies identification of 175 nontuberculous mycobacteria species based on 7547 genomic profiles.</title>
        <authorList>
            <person name="Matsumoto Y."/>
            <person name="Kinjo T."/>
            <person name="Motooka D."/>
            <person name="Nabeya D."/>
            <person name="Jung N."/>
            <person name="Uechi K."/>
            <person name="Horii T."/>
            <person name="Iida T."/>
            <person name="Fujita J."/>
            <person name="Nakamura S."/>
        </authorList>
    </citation>
    <scope>NUCLEOTIDE SEQUENCE [LARGE SCALE GENOMIC DNA]</scope>
    <source>
        <strain evidence="2 3">JCM 30996</strain>
    </source>
</reference>
<accession>A0A7I9ZGZ9</accession>
<evidence type="ECO:0000256" key="1">
    <source>
        <dbReference type="SAM" id="Phobius"/>
    </source>
</evidence>
<dbReference type="EMBL" id="BLLB01000002">
    <property type="protein sequence ID" value="GFH00285.1"/>
    <property type="molecule type" value="Genomic_DNA"/>
</dbReference>
<proteinExistence type="predicted"/>
<sequence>MAECPAGHPNPAGWEFCSECGAPIDAAADEVERRYWIRTRWALVGIATLVVICGAVAIASVGYERRSGTVMPPPSGETAFEDWVSVAGSHVKELETVLDDTQRALESFDRRGLQTACEDLHEVSAVDLPAHLPTPDPDLTSELRASIDDAHAAAHMCLAAMAGSVNSYDGEFVSLVEEAARNVAAAQLRIRRALHRSQ</sequence>
<evidence type="ECO:0000313" key="3">
    <source>
        <dbReference type="Proteomes" id="UP000465304"/>
    </source>
</evidence>
<protein>
    <submittedName>
        <fullName evidence="2">Uncharacterized protein</fullName>
    </submittedName>
</protein>
<name>A0A7I9ZGZ9_9MYCO</name>
<keyword evidence="1" id="KW-1133">Transmembrane helix</keyword>
<dbReference type="AlphaFoldDB" id="A0A7I9ZGZ9"/>
<organism evidence="2 3">
    <name type="scientific">Mycolicibacterium hippocampi</name>
    <dbReference type="NCBI Taxonomy" id="659824"/>
    <lineage>
        <taxon>Bacteria</taxon>
        <taxon>Bacillati</taxon>
        <taxon>Actinomycetota</taxon>
        <taxon>Actinomycetes</taxon>
        <taxon>Mycobacteriales</taxon>
        <taxon>Mycobacteriaceae</taxon>
        <taxon>Mycolicibacterium</taxon>
    </lineage>
</organism>
<gene>
    <name evidence="2" type="ORF">MHIP_07680</name>
</gene>
<evidence type="ECO:0000313" key="2">
    <source>
        <dbReference type="EMBL" id="GFH00285.1"/>
    </source>
</evidence>
<feature type="transmembrane region" description="Helical" evidence="1">
    <location>
        <begin position="41"/>
        <end position="63"/>
    </location>
</feature>
<comment type="caution">
    <text evidence="2">The sequence shown here is derived from an EMBL/GenBank/DDBJ whole genome shotgun (WGS) entry which is preliminary data.</text>
</comment>
<keyword evidence="1" id="KW-0812">Transmembrane</keyword>
<dbReference type="Proteomes" id="UP000465304">
    <property type="component" value="Unassembled WGS sequence"/>
</dbReference>
<keyword evidence="3" id="KW-1185">Reference proteome</keyword>